<organism evidence="1 2">
    <name type="scientific">Faecalibacterium duncaniae (strain DSM 17677 / JCM 31915 / A2-165)</name>
    <name type="common">Faecalibacterium prausnitzii</name>
    <dbReference type="NCBI Taxonomy" id="411483"/>
    <lineage>
        <taxon>Bacteria</taxon>
        <taxon>Bacillati</taxon>
        <taxon>Bacillota</taxon>
        <taxon>Clostridia</taxon>
        <taxon>Eubacteriales</taxon>
        <taxon>Oscillospiraceae</taxon>
        <taxon>Faecalibacterium</taxon>
    </lineage>
</organism>
<evidence type="ECO:0000313" key="2">
    <source>
        <dbReference type="Proteomes" id="UP000004619"/>
    </source>
</evidence>
<dbReference type="RefSeq" id="WP_005932562.1">
    <property type="nucleotide sequence ID" value="NZ_GG697151.2"/>
</dbReference>
<reference evidence="1" key="1">
    <citation type="submission" date="2009-08" db="EMBL/GenBank/DDBJ databases">
        <authorList>
            <person name="Weinstock G."/>
            <person name="Sodergren E."/>
            <person name="Clifton S."/>
            <person name="Fulton L."/>
            <person name="Fulton B."/>
            <person name="Courtney L."/>
            <person name="Fronick C."/>
            <person name="Harrison M."/>
            <person name="Strong C."/>
            <person name="Farmer C."/>
            <person name="Delahaunty K."/>
            <person name="Markovic C."/>
            <person name="Hall O."/>
            <person name="Minx P."/>
            <person name="Tomlinson C."/>
            <person name="Mitreva M."/>
            <person name="Nelson J."/>
            <person name="Hou S."/>
            <person name="Wollam A."/>
            <person name="Pepin K.H."/>
            <person name="Johnson M."/>
            <person name="Bhonagiri V."/>
            <person name="Nash W.E."/>
            <person name="Warren W."/>
            <person name="Chinwalla A."/>
            <person name="Mardis E.R."/>
            <person name="Wilson R.K."/>
        </authorList>
    </citation>
    <scope>NUCLEOTIDE SEQUENCE [LARGE SCALE GENOMIC DNA]</scope>
    <source>
        <strain evidence="1">A2-165</strain>
    </source>
</reference>
<dbReference type="eggNOG" id="COG1061">
    <property type="taxonomic scope" value="Bacteria"/>
</dbReference>
<keyword evidence="2" id="KW-1185">Reference proteome</keyword>
<evidence type="ECO:0008006" key="3">
    <source>
        <dbReference type="Google" id="ProtNLM"/>
    </source>
</evidence>
<dbReference type="PATRIC" id="fig|411483.3.peg.1477"/>
<evidence type="ECO:0000313" key="1">
    <source>
        <dbReference type="EMBL" id="EEU96906.1"/>
    </source>
</evidence>
<dbReference type="STRING" id="411483.FAEPRAA2165_01495"/>
<comment type="caution">
    <text evidence="1">The sequence shown here is derived from an EMBL/GenBank/DDBJ whole genome shotgun (WGS) entry which is preliminary data.</text>
</comment>
<gene>
    <name evidence="1" type="ORF">FAEPRAA2165_01495</name>
</gene>
<dbReference type="AlphaFoldDB" id="C7H5C5"/>
<dbReference type="SUPFAM" id="SSF53335">
    <property type="entry name" value="S-adenosyl-L-methionine-dependent methyltransferases"/>
    <property type="match status" value="1"/>
</dbReference>
<dbReference type="Proteomes" id="UP000004619">
    <property type="component" value="Unassembled WGS sequence"/>
</dbReference>
<proteinExistence type="predicted"/>
<name>C7H5C5_FAED2</name>
<dbReference type="EMBL" id="ACOP02000042">
    <property type="protein sequence ID" value="EEU96906.1"/>
    <property type="molecule type" value="Genomic_DNA"/>
</dbReference>
<protein>
    <recommendedName>
        <fullName evidence="3">Restriction endonuclease</fullName>
    </recommendedName>
</protein>
<dbReference type="Gene3D" id="3.40.50.150">
    <property type="entry name" value="Vaccinia Virus protein VP39"/>
    <property type="match status" value="1"/>
</dbReference>
<sequence>MFQNISNVFSAPQEVLDILQNFQPISEAKAKPIQITPDTGADLSLNDKGEVDLDEGYVIGKAADVFGAKIYESTPALDTALQDLTDAPAPAKEEHLEPLKKSITKEIIAPMVEQAKQEYGRDLKLSDQKRFESTAKAKMDVAVNKVVDNYRIDQSQLETQRTQQLQSCTTAQQRQQVNREFDAKQQQSTAALMETLQSTIQQTAQEMQQTIVRTVETNQKEQEKKGYEDTVRDHLRGFSRTIPSFLMAYGDETVTLANFDRIIPDKVFQEVTSITLEQFRFLRDGGPYINQATGQEEHFAGHLFDPVVFDDSVKEFLNLKVKLADYFDESRTEDIFDYIPPQKTNQIFTPKWVVKKMVDLLEQENPGCFDDPGKTFLDPYMKSGLYITEIVKRLYRSEKMRQAFPDDNARLEHIFAKQVYGLAPTEIIYRIAISYILGFAKGHGITAHHIRQADTLEFAKAGTMERELDKIFRD</sequence>
<dbReference type="InterPro" id="IPR029063">
    <property type="entry name" value="SAM-dependent_MTases_sf"/>
</dbReference>
<accession>C7H5C5</accession>
<dbReference type="HOGENOM" id="CLU_636977_0_0_9"/>